<evidence type="ECO:0000313" key="4">
    <source>
        <dbReference type="EMBL" id="VYS99771.1"/>
    </source>
</evidence>
<dbReference type="EMBL" id="CACRSQ010000003">
    <property type="protein sequence ID" value="VYS99771.1"/>
    <property type="molecule type" value="Genomic_DNA"/>
</dbReference>
<evidence type="ECO:0000256" key="3">
    <source>
        <dbReference type="SAM" id="SignalP"/>
    </source>
</evidence>
<protein>
    <recommendedName>
        <fullName evidence="5">LPXTG-motif cell wall anchor domain protein</fullName>
    </recommendedName>
</protein>
<sequence>MKKKIFAMGLSLLFAACCFPKMSFAAEPAENVVAKVNGKTYATLKEAVDAAPENSTVTLLSDVTEDVIFNKNITVDGASKYTISGASTVKAGTLTNLTLKPNETNTNGKLLTIGNGDSTSINLENVTIHYSVTKRSSGSAVTVSGNSATIKINHCRFINTPNNNGTTTDAPEWSYGLYVNEQNDAGSITFTNNEFNGAFRTMLANVSGNFLIENCEFINSVYSVANGPTGGSAGEATTITTSAASNNQIVVKNNMLDNAGSIYLQTQANFTGNTIKNDKFEHYIQAKGSIGQPIDFKNNTFQLGTNNLVVIDVAATPILLPAGQPAVNYWIWSDTPANVRPADYSDYKYMYNEDGSITFMPQSDVAFEQFFAQKTNGNIQVNDQDTVLIEKNLKINDIEIDSDKNITFEIAKDATLEIAGALDIQGKITVKGEGALIITEQGKVNIYSDAALTVSPDTSLKNNGFISNNGELTIPDTTTGNGTIEGTGITEKVHNAVHVEAKEPTCDTDGNIEYWYCSFCDKYFSDKALTQEISKEKTSRKALGHKYENGKCTVCGKADPNYKPETSPTDNENDGNSNQEFSNSHAPKTGDNNHIGLMIALMLGASIAFFGVKRDKKQHG</sequence>
<evidence type="ECO:0000256" key="2">
    <source>
        <dbReference type="SAM" id="Phobius"/>
    </source>
</evidence>
<dbReference type="AlphaFoldDB" id="A0A6N2T5N6"/>
<feature type="compositionally biased region" description="Polar residues" evidence="1">
    <location>
        <begin position="564"/>
        <end position="589"/>
    </location>
</feature>
<dbReference type="RefSeq" id="WP_006566882.1">
    <property type="nucleotide sequence ID" value="NZ_CACRSQ010000003.1"/>
</dbReference>
<dbReference type="InterPro" id="IPR012334">
    <property type="entry name" value="Pectin_lyas_fold"/>
</dbReference>
<feature type="transmembrane region" description="Helical" evidence="2">
    <location>
        <begin position="594"/>
        <end position="612"/>
    </location>
</feature>
<evidence type="ECO:0000256" key="1">
    <source>
        <dbReference type="SAM" id="MobiDB-lite"/>
    </source>
</evidence>
<evidence type="ECO:0008006" key="5">
    <source>
        <dbReference type="Google" id="ProtNLM"/>
    </source>
</evidence>
<keyword evidence="2" id="KW-0812">Transmembrane</keyword>
<feature type="signal peptide" evidence="3">
    <location>
        <begin position="1"/>
        <end position="25"/>
    </location>
</feature>
<gene>
    <name evidence="4" type="ORF">ACLFYP115_01241</name>
</gene>
<keyword evidence="2" id="KW-1133">Transmembrane helix</keyword>
<accession>A0A6N2T5N6</accession>
<dbReference type="Gene3D" id="2.160.20.10">
    <property type="entry name" value="Single-stranded right-handed beta-helix, Pectin lyase-like"/>
    <property type="match status" value="1"/>
</dbReference>
<feature type="chain" id="PRO_5026685472" description="LPXTG-motif cell wall anchor domain protein" evidence="3">
    <location>
        <begin position="26"/>
        <end position="620"/>
    </location>
</feature>
<keyword evidence="3" id="KW-0732">Signal</keyword>
<keyword evidence="2" id="KW-0472">Membrane</keyword>
<dbReference type="PROSITE" id="PS51257">
    <property type="entry name" value="PROKAR_LIPOPROTEIN"/>
    <property type="match status" value="1"/>
</dbReference>
<proteinExistence type="predicted"/>
<feature type="region of interest" description="Disordered" evidence="1">
    <location>
        <begin position="558"/>
        <end position="589"/>
    </location>
</feature>
<dbReference type="InterPro" id="IPR011050">
    <property type="entry name" value="Pectin_lyase_fold/virulence"/>
</dbReference>
<reference evidence="4" key="1">
    <citation type="submission" date="2019-11" db="EMBL/GenBank/DDBJ databases">
        <authorList>
            <person name="Feng L."/>
        </authorList>
    </citation>
    <scope>NUCLEOTIDE SEQUENCE</scope>
    <source>
        <strain evidence="4">AcaccaeLFYP115</strain>
    </source>
</reference>
<organism evidence="4">
    <name type="scientific">Anaerostipes caccae</name>
    <dbReference type="NCBI Taxonomy" id="105841"/>
    <lineage>
        <taxon>Bacteria</taxon>
        <taxon>Bacillati</taxon>
        <taxon>Bacillota</taxon>
        <taxon>Clostridia</taxon>
        <taxon>Lachnospirales</taxon>
        <taxon>Lachnospiraceae</taxon>
        <taxon>Anaerostipes</taxon>
    </lineage>
</organism>
<name>A0A6N2T5N6_9FIRM</name>
<dbReference type="SUPFAM" id="SSF51126">
    <property type="entry name" value="Pectin lyase-like"/>
    <property type="match status" value="1"/>
</dbReference>